<evidence type="ECO:0000256" key="1">
    <source>
        <dbReference type="ARBA" id="ARBA00004123"/>
    </source>
</evidence>
<evidence type="ECO:0000313" key="6">
    <source>
        <dbReference type="Proteomes" id="UP001415857"/>
    </source>
</evidence>
<gene>
    <name evidence="5" type="ORF">L1049_025462</name>
</gene>
<feature type="region of interest" description="Disordered" evidence="4">
    <location>
        <begin position="214"/>
        <end position="237"/>
    </location>
</feature>
<dbReference type="InterPro" id="IPR043452">
    <property type="entry name" value="BZIP46-like"/>
</dbReference>
<dbReference type="GO" id="GO:0003677">
    <property type="term" value="F:DNA binding"/>
    <property type="evidence" value="ECO:0007669"/>
    <property type="project" value="UniProtKB-KW"/>
</dbReference>
<reference evidence="5 6" key="1">
    <citation type="journal article" date="2024" name="Plant J.">
        <title>Genome sequences and population genomics reveal climatic adaptation and genomic divergence between two closely related sweetgum species.</title>
        <authorList>
            <person name="Xu W.Q."/>
            <person name="Ren C.Q."/>
            <person name="Zhang X.Y."/>
            <person name="Comes H.P."/>
            <person name="Liu X.H."/>
            <person name="Li Y.G."/>
            <person name="Kettle C.J."/>
            <person name="Jalonen R."/>
            <person name="Gaisberger H."/>
            <person name="Ma Y.Z."/>
            <person name="Qiu Y.X."/>
        </authorList>
    </citation>
    <scope>NUCLEOTIDE SEQUENCE [LARGE SCALE GENOMIC DNA]</scope>
    <source>
        <strain evidence="5">Hangzhou</strain>
    </source>
</reference>
<protein>
    <submittedName>
        <fullName evidence="5">Uncharacterized protein</fullName>
    </submittedName>
</protein>
<organism evidence="5 6">
    <name type="scientific">Liquidambar formosana</name>
    <name type="common">Formosan gum</name>
    <dbReference type="NCBI Taxonomy" id="63359"/>
    <lineage>
        <taxon>Eukaryota</taxon>
        <taxon>Viridiplantae</taxon>
        <taxon>Streptophyta</taxon>
        <taxon>Embryophyta</taxon>
        <taxon>Tracheophyta</taxon>
        <taxon>Spermatophyta</taxon>
        <taxon>Magnoliopsida</taxon>
        <taxon>eudicotyledons</taxon>
        <taxon>Gunneridae</taxon>
        <taxon>Pentapetalae</taxon>
        <taxon>Saxifragales</taxon>
        <taxon>Altingiaceae</taxon>
        <taxon>Liquidambar</taxon>
    </lineage>
</organism>
<keyword evidence="3" id="KW-0539">Nucleus</keyword>
<accession>A0AAP0NEN4</accession>
<proteinExistence type="predicted"/>
<dbReference type="EMBL" id="JBBPBK010000014">
    <property type="protein sequence ID" value="KAK9269889.1"/>
    <property type="molecule type" value="Genomic_DNA"/>
</dbReference>
<keyword evidence="2" id="KW-0238">DNA-binding</keyword>
<comment type="subcellular location">
    <subcellularLocation>
        <location evidence="1">Nucleus</location>
    </subcellularLocation>
</comment>
<feature type="compositionally biased region" description="Low complexity" evidence="4">
    <location>
        <begin position="21"/>
        <end position="31"/>
    </location>
</feature>
<evidence type="ECO:0000256" key="3">
    <source>
        <dbReference type="ARBA" id="ARBA00023242"/>
    </source>
</evidence>
<evidence type="ECO:0000256" key="2">
    <source>
        <dbReference type="ARBA" id="ARBA00023125"/>
    </source>
</evidence>
<dbReference type="PANTHER" id="PTHR22952:SF184">
    <property type="entry name" value="G-BOX-BINDING FACTOR 4"/>
    <property type="match status" value="1"/>
</dbReference>
<evidence type="ECO:0000256" key="4">
    <source>
        <dbReference type="SAM" id="MobiDB-lite"/>
    </source>
</evidence>
<dbReference type="PANTHER" id="PTHR22952">
    <property type="entry name" value="CAMP-RESPONSE ELEMENT BINDING PROTEIN-RELATED"/>
    <property type="match status" value="1"/>
</dbReference>
<dbReference type="GO" id="GO:0045893">
    <property type="term" value="P:positive regulation of DNA-templated transcription"/>
    <property type="evidence" value="ECO:0007669"/>
    <property type="project" value="InterPro"/>
</dbReference>
<evidence type="ECO:0000313" key="5">
    <source>
        <dbReference type="EMBL" id="KAK9269889.1"/>
    </source>
</evidence>
<dbReference type="GO" id="GO:0003700">
    <property type="term" value="F:DNA-binding transcription factor activity"/>
    <property type="evidence" value="ECO:0007669"/>
    <property type="project" value="InterPro"/>
</dbReference>
<dbReference type="GO" id="GO:0005634">
    <property type="term" value="C:nucleus"/>
    <property type="evidence" value="ECO:0007669"/>
    <property type="project" value="UniProtKB-SubCell"/>
</dbReference>
<dbReference type="AlphaFoldDB" id="A0AAP0NEN4"/>
<comment type="caution">
    <text evidence="5">The sequence shown here is derived from an EMBL/GenBank/DDBJ whole genome shotgun (WGS) entry which is preliminary data.</text>
</comment>
<sequence>MASSKVMSSSTSRNSDRSRRSSSSTKPSSVSDHNKNGNNHHLAAMTVDGLLRNVYAGAPSGQTTLLNAEITLLDSSTTAAAAAAADGQTDNSLSIPRQESFSNVHKTVDDVWKEIVAGERKECKEEEPDEMMTLEDFLARAEAVEEDEVKMPRPLTEADTERLSGGVFAFEPIPSSPFQATQVEGSAIGFGNGVDVIGGGRGKRRAAVLEPLDKAAQQRQPHGESGPGCGAAKTGTCSSQSSLLAVVDYSLYA</sequence>
<feature type="compositionally biased region" description="Low complexity" evidence="4">
    <location>
        <begin position="1"/>
        <end position="13"/>
    </location>
</feature>
<dbReference type="Proteomes" id="UP001415857">
    <property type="component" value="Unassembled WGS sequence"/>
</dbReference>
<name>A0AAP0NEN4_LIQFO</name>
<keyword evidence="6" id="KW-1185">Reference proteome</keyword>
<feature type="region of interest" description="Disordered" evidence="4">
    <location>
        <begin position="1"/>
        <end position="40"/>
    </location>
</feature>